<gene>
    <name evidence="1" type="ORF">F7D90_14140</name>
</gene>
<dbReference type="AlphaFoldDB" id="A0AAW9TFH1"/>
<sequence>MDEIIRIEDKAHCLLNKQCDRLKKLWGEGTYLTILHSIVVYVLALKANISCSMQDFFHDVLHGNFVGIDEESLKVLINMVPDTIGYAEIQNYIGSFQNSFVDKEILIEIERYMELVNCKRLETSFYNADLADYSFNSNIEYSLMFYGDQRLFESYLFSIYSCCIGQQDIASNTYSDDDTLFVVDLSAYMKNENTFSNLKQELFDKINKDKIIFIIPNKMLEYSYMSSDNVNSYSNEVRQYLFLLLGFSWKITEFAKCSIAYKLDVKQSAHVTFSFVKNDMSVSYSYNRKDYSSIKDKFQSGMNNNDVLFHNVTTLTLRPSFFTLHVMVNRLLKAFIKEKYTHGLQGVPYYQDSYKVNWKECLSFNDVFKRICMYSEGEISSSNVYCDLYFNNIEEICGDAYELEPAYRLNNLQRTNLKSIIQKASELIRNEASRHSIYLQPSDMLFLMKHIEIPRTLLFPKSEKLVNMVNKMYAAGLKSSKLQNLETVIPEISEVEGKPYYEKLSKLLCLFETFKILHKDKYNIYTWHTKIDCTNNIDEFLLNKMRNDAKTKHLFFFLCSACVDDMDKLIFFNTDKSLSYKNFTDMRKELLVFFPYLKSNQIKNSEDQFRKNMKEFSKGKYDIAEFEKTERNRLETWKKQKKMYLDLIEDYIKTDLLSMKKDQEERDDSASRFLKALADFVGLL</sequence>
<accession>A0AAW9TFH1</accession>
<reference evidence="2" key="1">
    <citation type="submission" date="2019-09" db="EMBL/GenBank/DDBJ databases">
        <title>Distinct polysaccharide growth profiles of human intestinal Prevotella copri isolates.</title>
        <authorList>
            <person name="Fehlner-Peach H."/>
            <person name="Magnabosco C."/>
            <person name="Raghavan V."/>
            <person name="Scher J.U."/>
            <person name="Tett A."/>
            <person name="Cox L.M."/>
            <person name="Gottsegen C."/>
            <person name="Watters A."/>
            <person name="Wiltshire- Gordon J.D."/>
            <person name="Segata N."/>
            <person name="Bonneau R."/>
            <person name="Littman D.R."/>
        </authorList>
    </citation>
    <scope>NUCLEOTIDE SEQUENCE [LARGE SCALE GENOMIC DNA]</scope>
    <source>
        <strain evidence="2">iAP146</strain>
    </source>
</reference>
<dbReference type="EMBL" id="VZCR01000093">
    <property type="protein sequence ID" value="MQN33058.1"/>
    <property type="molecule type" value="Genomic_DNA"/>
</dbReference>
<evidence type="ECO:0000313" key="2">
    <source>
        <dbReference type="Proteomes" id="UP000420707"/>
    </source>
</evidence>
<proteinExistence type="predicted"/>
<protein>
    <submittedName>
        <fullName evidence="1">Uncharacterized protein</fullName>
    </submittedName>
</protein>
<name>A0AAW9TFH1_9BACT</name>
<dbReference type="RefSeq" id="WP_153086679.1">
    <property type="nucleotide sequence ID" value="NZ_VZAM01000038.1"/>
</dbReference>
<dbReference type="Proteomes" id="UP000420707">
    <property type="component" value="Unassembled WGS sequence"/>
</dbReference>
<organism evidence="1 2">
    <name type="scientific">Segatella copri</name>
    <dbReference type="NCBI Taxonomy" id="165179"/>
    <lineage>
        <taxon>Bacteria</taxon>
        <taxon>Pseudomonadati</taxon>
        <taxon>Bacteroidota</taxon>
        <taxon>Bacteroidia</taxon>
        <taxon>Bacteroidales</taxon>
        <taxon>Prevotellaceae</taxon>
        <taxon>Segatella</taxon>
    </lineage>
</organism>
<comment type="caution">
    <text evidence="1">The sequence shown here is derived from an EMBL/GenBank/DDBJ whole genome shotgun (WGS) entry which is preliminary data.</text>
</comment>
<evidence type="ECO:0000313" key="1">
    <source>
        <dbReference type="EMBL" id="MQN33058.1"/>
    </source>
</evidence>